<evidence type="ECO:0000256" key="1">
    <source>
        <dbReference type="ARBA" id="ARBA00005614"/>
    </source>
</evidence>
<dbReference type="NCBIfam" id="NF010995">
    <property type="entry name" value="PRK14420.1"/>
    <property type="match status" value="1"/>
</dbReference>
<feature type="domain" description="Acylphosphatase-like" evidence="7">
    <location>
        <begin position="4"/>
        <end position="91"/>
    </location>
</feature>
<dbReference type="STRING" id="333138.LQ50_12725"/>
<dbReference type="EC" id="3.6.1.7" evidence="2 5"/>
<organism evidence="8 9">
    <name type="scientific">Halalkalibacter okhensis</name>
    <dbReference type="NCBI Taxonomy" id="333138"/>
    <lineage>
        <taxon>Bacteria</taxon>
        <taxon>Bacillati</taxon>
        <taxon>Bacillota</taxon>
        <taxon>Bacilli</taxon>
        <taxon>Bacillales</taxon>
        <taxon>Bacillaceae</taxon>
        <taxon>Halalkalibacter</taxon>
    </lineage>
</organism>
<protein>
    <recommendedName>
        <fullName evidence="3 5">acylphosphatase</fullName>
        <ecNumber evidence="2 5">3.6.1.7</ecNumber>
    </recommendedName>
</protein>
<feature type="active site" evidence="5">
    <location>
        <position position="37"/>
    </location>
</feature>
<evidence type="ECO:0000256" key="5">
    <source>
        <dbReference type="PROSITE-ProRule" id="PRU00520"/>
    </source>
</evidence>
<dbReference type="RefSeq" id="WP_034629430.1">
    <property type="nucleotide sequence ID" value="NZ_JRJU01000014.1"/>
</dbReference>
<reference evidence="8 9" key="1">
    <citation type="submission" date="2014-09" db="EMBL/GenBank/DDBJ databases">
        <title>Genome sequencing and annotation of Bacillus Okhensis strain Kh10-101T.</title>
        <authorList>
            <person name="Prakash J.S."/>
        </authorList>
    </citation>
    <scope>NUCLEOTIDE SEQUENCE [LARGE SCALE GENOMIC DNA]</scope>
    <source>
        <strain evidence="9">Kh10-101T</strain>
    </source>
</reference>
<dbReference type="SUPFAM" id="SSF54975">
    <property type="entry name" value="Acylphosphatase/BLUF domain-like"/>
    <property type="match status" value="1"/>
</dbReference>
<keyword evidence="5 8" id="KW-0378">Hydrolase</keyword>
<dbReference type="eggNOG" id="COG1254">
    <property type="taxonomic scope" value="Bacteria"/>
</dbReference>
<accession>A0A0B0IF61</accession>
<keyword evidence="9" id="KW-1185">Reference proteome</keyword>
<evidence type="ECO:0000313" key="9">
    <source>
        <dbReference type="Proteomes" id="UP000030832"/>
    </source>
</evidence>
<evidence type="ECO:0000256" key="2">
    <source>
        <dbReference type="ARBA" id="ARBA00012150"/>
    </source>
</evidence>
<comment type="similarity">
    <text evidence="1 6">Belongs to the acylphosphatase family.</text>
</comment>
<name>A0A0B0IF61_9BACI</name>
<dbReference type="InterPro" id="IPR017968">
    <property type="entry name" value="Acylphosphatase_CS"/>
</dbReference>
<dbReference type="Gene3D" id="3.30.70.100">
    <property type="match status" value="1"/>
</dbReference>
<dbReference type="InterPro" id="IPR020456">
    <property type="entry name" value="Acylphosphatase"/>
</dbReference>
<sequence>MLVRYKAIVLGKVQGVGFRYFTQHEALKHHINGTVRNLDDGSVEIDAEGEREDIARFIQAVKKGPMFSKVQEIKINKQEDTKHYTSFTIAY</sequence>
<evidence type="ECO:0000256" key="3">
    <source>
        <dbReference type="ARBA" id="ARBA00015991"/>
    </source>
</evidence>
<dbReference type="GO" id="GO:0003998">
    <property type="term" value="F:acylphosphatase activity"/>
    <property type="evidence" value="ECO:0007669"/>
    <property type="project" value="UniProtKB-EC"/>
</dbReference>
<dbReference type="Pfam" id="PF00708">
    <property type="entry name" value="Acylphosphatase"/>
    <property type="match status" value="1"/>
</dbReference>
<evidence type="ECO:0000259" key="7">
    <source>
        <dbReference type="PROSITE" id="PS51160"/>
    </source>
</evidence>
<dbReference type="InterPro" id="IPR036046">
    <property type="entry name" value="Acylphosphatase-like_dom_sf"/>
</dbReference>
<dbReference type="OrthoDB" id="9808093at2"/>
<dbReference type="Proteomes" id="UP000030832">
    <property type="component" value="Unassembled WGS sequence"/>
</dbReference>
<dbReference type="PROSITE" id="PS00150">
    <property type="entry name" value="ACYLPHOSPHATASE_1"/>
    <property type="match status" value="1"/>
</dbReference>
<gene>
    <name evidence="8" type="ORF">LQ50_12725</name>
</gene>
<dbReference type="PANTHER" id="PTHR47268">
    <property type="entry name" value="ACYLPHOSPHATASE"/>
    <property type="match status" value="1"/>
</dbReference>
<dbReference type="PANTHER" id="PTHR47268:SF4">
    <property type="entry name" value="ACYLPHOSPHATASE"/>
    <property type="match status" value="1"/>
</dbReference>
<dbReference type="AlphaFoldDB" id="A0A0B0IF61"/>
<dbReference type="EMBL" id="JRJU01000014">
    <property type="protein sequence ID" value="KHF39915.1"/>
    <property type="molecule type" value="Genomic_DNA"/>
</dbReference>
<proteinExistence type="inferred from homology"/>
<feature type="active site" evidence="5">
    <location>
        <position position="19"/>
    </location>
</feature>
<evidence type="ECO:0000256" key="4">
    <source>
        <dbReference type="ARBA" id="ARBA00047645"/>
    </source>
</evidence>
<comment type="caution">
    <text evidence="8">The sequence shown here is derived from an EMBL/GenBank/DDBJ whole genome shotgun (WGS) entry which is preliminary data.</text>
</comment>
<dbReference type="PROSITE" id="PS51160">
    <property type="entry name" value="ACYLPHOSPHATASE_3"/>
    <property type="match status" value="1"/>
</dbReference>
<evidence type="ECO:0000313" key="8">
    <source>
        <dbReference type="EMBL" id="KHF39915.1"/>
    </source>
</evidence>
<dbReference type="InterPro" id="IPR001792">
    <property type="entry name" value="Acylphosphatase-like_dom"/>
</dbReference>
<comment type="catalytic activity">
    <reaction evidence="4 5">
        <text>an acyl phosphate + H2O = a carboxylate + phosphate + H(+)</text>
        <dbReference type="Rhea" id="RHEA:14965"/>
        <dbReference type="ChEBI" id="CHEBI:15377"/>
        <dbReference type="ChEBI" id="CHEBI:15378"/>
        <dbReference type="ChEBI" id="CHEBI:29067"/>
        <dbReference type="ChEBI" id="CHEBI:43474"/>
        <dbReference type="ChEBI" id="CHEBI:59918"/>
        <dbReference type="EC" id="3.6.1.7"/>
    </reaction>
</comment>
<evidence type="ECO:0000256" key="6">
    <source>
        <dbReference type="RuleBase" id="RU004168"/>
    </source>
</evidence>